<evidence type="ECO:0000256" key="5">
    <source>
        <dbReference type="ARBA" id="ARBA00022801"/>
    </source>
</evidence>
<name>A0A8C4MZF8_EQUAS</name>
<dbReference type="GO" id="GO:0006310">
    <property type="term" value="P:DNA recombination"/>
    <property type="evidence" value="ECO:0007669"/>
    <property type="project" value="InterPro"/>
</dbReference>
<evidence type="ECO:0000256" key="9">
    <source>
        <dbReference type="ARBA" id="ARBA00023014"/>
    </source>
</evidence>
<evidence type="ECO:0000256" key="6">
    <source>
        <dbReference type="ARBA" id="ARBA00022806"/>
    </source>
</evidence>
<reference evidence="18" key="1">
    <citation type="submission" date="2023-03" db="UniProtKB">
        <authorList>
            <consortium name="Ensembl"/>
        </authorList>
    </citation>
    <scope>IDENTIFICATION</scope>
</reference>
<dbReference type="InterPro" id="IPR006554">
    <property type="entry name" value="Helicase-like_DEXD_c2"/>
</dbReference>
<evidence type="ECO:0000256" key="12">
    <source>
        <dbReference type="ARBA" id="ARBA00023235"/>
    </source>
</evidence>
<dbReference type="GO" id="GO:1904430">
    <property type="term" value="P:negative regulation of t-circle formation"/>
    <property type="evidence" value="ECO:0007669"/>
    <property type="project" value="TreeGrafter"/>
</dbReference>
<protein>
    <recommendedName>
        <fullName evidence="15">Regulator of telomere elongation helicase 1</fullName>
        <ecNumber evidence="15">5.6.2.-</ecNumber>
    </recommendedName>
</protein>
<comment type="subunit">
    <text evidence="15">Interacts with TERF1. Interacts (via PIP-box) with PCNA; the interaction is direct and essential for suppressing telomere fragility. Interacts with MMS19; the interaction mediates the association of RTEL1 with the cytosolic iron-sulfur protein assembly (CIA) complex.</text>
</comment>
<evidence type="ECO:0000256" key="4">
    <source>
        <dbReference type="ARBA" id="ARBA00022763"/>
    </source>
</evidence>
<evidence type="ECO:0000256" key="13">
    <source>
        <dbReference type="ARBA" id="ARBA00023242"/>
    </source>
</evidence>
<keyword evidence="13 15" id="KW-0539">Nucleus</keyword>
<feature type="region of interest" description="Disordered" evidence="16">
    <location>
        <begin position="982"/>
        <end position="1019"/>
    </location>
</feature>
<keyword evidence="4 15" id="KW-0227">DNA damage</keyword>
<dbReference type="InterPro" id="IPR027417">
    <property type="entry name" value="P-loop_NTPase"/>
</dbReference>
<comment type="caution">
    <text evidence="15">Lacks conserved residue(s) required for the propagation of feature annotation.</text>
</comment>
<feature type="region of interest" description="Disordered" evidence="16">
    <location>
        <begin position="1095"/>
        <end position="1146"/>
    </location>
</feature>
<accession>A0A8C4MZF8</accession>
<keyword evidence="11 15" id="KW-0234">DNA repair</keyword>
<dbReference type="Pfam" id="PF23109">
    <property type="entry name" value="ARCH_RTEL1"/>
    <property type="match status" value="1"/>
</dbReference>
<dbReference type="FunFam" id="3.40.50.300:FF:000431">
    <property type="entry name" value="Regulator of telomere elongation helicase 1"/>
    <property type="match status" value="1"/>
</dbReference>
<dbReference type="SMART" id="SM00488">
    <property type="entry name" value="DEXDc2"/>
    <property type="match status" value="1"/>
</dbReference>
<keyword evidence="2 15" id="KW-0479">Metal-binding</keyword>
<keyword evidence="6 15" id="KW-0347">Helicase</keyword>
<dbReference type="AlphaFoldDB" id="A0A8C4MZF8"/>
<dbReference type="InterPro" id="IPR057498">
    <property type="entry name" value="Rtel1_ARCH"/>
</dbReference>
<feature type="binding site" evidence="15">
    <location>
        <position position="144"/>
    </location>
    <ligand>
        <name>[4Fe-4S] cluster</name>
        <dbReference type="ChEBI" id="CHEBI:49883"/>
    </ligand>
</feature>
<feature type="short sequence motif" description="Nuclear localization signal" evidence="15">
    <location>
        <begin position="150"/>
        <end position="166"/>
    </location>
</feature>
<dbReference type="EC" id="5.6.2.-" evidence="15"/>
<dbReference type="GO" id="GO:0051539">
    <property type="term" value="F:4 iron, 4 sulfur cluster binding"/>
    <property type="evidence" value="ECO:0007669"/>
    <property type="project" value="UniProtKB-UniRule"/>
</dbReference>
<keyword evidence="1 15" id="KW-0004">4Fe-4S</keyword>
<dbReference type="GO" id="GO:0005634">
    <property type="term" value="C:nucleus"/>
    <property type="evidence" value="ECO:0007669"/>
    <property type="project" value="UniProtKB-SubCell"/>
</dbReference>
<keyword evidence="10 15" id="KW-0238">DNA-binding</keyword>
<comment type="catalytic activity">
    <reaction evidence="14 15">
        <text>ATP + H2O = ADP + phosphate + H(+)</text>
        <dbReference type="Rhea" id="RHEA:13065"/>
        <dbReference type="ChEBI" id="CHEBI:15377"/>
        <dbReference type="ChEBI" id="CHEBI:15378"/>
        <dbReference type="ChEBI" id="CHEBI:30616"/>
        <dbReference type="ChEBI" id="CHEBI:43474"/>
        <dbReference type="ChEBI" id="CHEBI:456216"/>
    </reaction>
</comment>
<comment type="similarity">
    <text evidence="15">Belongs to the helicase family. RAD3/XPD subfamily.</text>
</comment>
<dbReference type="GO" id="GO:0045910">
    <property type="term" value="P:negative regulation of DNA recombination"/>
    <property type="evidence" value="ECO:0007669"/>
    <property type="project" value="TreeGrafter"/>
</dbReference>
<feature type="binding site" evidence="15">
    <location>
        <position position="162"/>
    </location>
    <ligand>
        <name>[4Fe-4S] cluster</name>
        <dbReference type="ChEBI" id="CHEBI:49883"/>
    </ligand>
</feature>
<evidence type="ECO:0000256" key="15">
    <source>
        <dbReference type="HAMAP-Rule" id="MF_03065"/>
    </source>
</evidence>
<dbReference type="FunFam" id="1.20.1160.20:FF:000009">
    <property type="entry name" value="Regulator of telomere elongation helicase 1"/>
    <property type="match status" value="1"/>
</dbReference>
<dbReference type="PANTHER" id="PTHR11472">
    <property type="entry name" value="DNA REPAIR DEAD HELICASE RAD3/XP-D SUBFAMILY MEMBER"/>
    <property type="match status" value="1"/>
</dbReference>
<organism evidence="18">
    <name type="scientific">Equus asinus asinus</name>
    <dbReference type="NCBI Taxonomy" id="83772"/>
    <lineage>
        <taxon>Eukaryota</taxon>
        <taxon>Metazoa</taxon>
        <taxon>Chordata</taxon>
        <taxon>Craniata</taxon>
        <taxon>Vertebrata</taxon>
        <taxon>Euteleostomi</taxon>
        <taxon>Mammalia</taxon>
        <taxon>Eutheria</taxon>
        <taxon>Laurasiatheria</taxon>
        <taxon>Perissodactyla</taxon>
        <taxon>Equidae</taxon>
        <taxon>Equus</taxon>
    </lineage>
</organism>
<dbReference type="NCBIfam" id="TIGR00604">
    <property type="entry name" value="rad3"/>
    <property type="match status" value="1"/>
</dbReference>
<dbReference type="GO" id="GO:0046872">
    <property type="term" value="F:metal ion binding"/>
    <property type="evidence" value="ECO:0007669"/>
    <property type="project" value="UniProtKB-UniRule"/>
</dbReference>
<dbReference type="InterPro" id="IPR014013">
    <property type="entry name" value="Helic_SF1/SF2_ATP-bd_DinG/Rad3"/>
</dbReference>
<dbReference type="Ensembl" id="ENSEAST00005036924.1">
    <property type="protein sequence ID" value="ENSEASP00005033873.1"/>
    <property type="gene ID" value="ENSEASG00005023163.1"/>
</dbReference>
<dbReference type="InterPro" id="IPR049909">
    <property type="entry name" value="Rtel1_HHD"/>
</dbReference>
<evidence type="ECO:0000256" key="3">
    <source>
        <dbReference type="ARBA" id="ARBA00022741"/>
    </source>
</evidence>
<dbReference type="Gene3D" id="3.40.50.300">
    <property type="entry name" value="P-loop containing nucleotide triphosphate hydrolases"/>
    <property type="match status" value="2"/>
</dbReference>
<keyword evidence="9 15" id="KW-0411">Iron-sulfur</keyword>
<keyword evidence="7 15" id="KW-0067">ATP-binding</keyword>
<dbReference type="PROSITE" id="PS51193">
    <property type="entry name" value="HELICASE_ATP_BIND_2"/>
    <property type="match status" value="1"/>
</dbReference>
<dbReference type="GO" id="GO:0006281">
    <property type="term" value="P:DNA repair"/>
    <property type="evidence" value="ECO:0007669"/>
    <property type="project" value="UniProtKB-UniRule"/>
</dbReference>
<sequence length="1190" mass="130634">MPKITLNGVTVDFPFQPYKCQEEYMTKVLECLQKKVNGVLESPTGTGKTLCLLCTTLAWREHLHDAISARKIAERAQGELFPDRALSSWGNAASDGDNTACYTDIPKIIYASRTHSQLTQVISELRNTSYRPRVCVLGSREQLCIHPEVKKQESNHMQIHLCRKKVASRSCHFYNNVEEKSLEQELAAPILDIEDLVKSGNRHKLCPYYLSRNLKQQADIIFMPYNYLLDAKSRRAHSIDLKGTVVIFDEAHNVEKMCEESASFDLTPHDVASGLDVIDQVLEEQTKVAQQGDLLLEFSADSSSSGLNMELEDIAKLKMILLRLEGAIDAVELPGDDNGVTKPGSYIFELFAEAQITFQTKGCILDSLDQIIQHLAGRAGLFTNTAGLQKLADIIQIVFSMDPAEGGPSSMVGPGVSQSYKVHIHPDTSHRRTAQRSDAWSTSAARKQGNVLSYWCFSPGHSMRELVRQGVRTLILTSGTLAPVSSFALEMQIPFPVCLENPHVIDKHQIWVGVVPKGPDGAQLSSAFDKRFSDTCLASLGKALGNIARVVPHGLLVFFPSYPVMEKSLEFWRAQDFARKLEALKPVFVEPRSKGGLSEVMDAYYSTVASPGASGAVFLAVCRGKVSEGLDFADTNGRGVIVTGLPYPPRMDPRVVLKMQFLDEMKGQGGARGQFLSGRDWYRQQASRAVNQAIGRVIRHRHDYGAVFLCDHRFSYADARAQLPSWVRPHVKVYDGFGHVIRDVAQFFRIAQKTMPVPVPLAAAPSLSEGEGAVTVAVSPRPLSTRKAKTLDVHVPSLRQRPTGPLATRDAEGSLCVEYEQELVHTQRRPMGLLAALEHSEQLARGPGDQAHRSTLSLLSEKRPVDEQRGGRKKIRLVSGQEGPAASAQAGRAKLFMVAVKQALSQASFDTFARALQDYKGSDDFEALVACLHPLFAEDPKKHSLLQGALACPPGHYLCLRISSGRREFDPKLTLSQGAARQLDPGEHLNQGRPHLTSRPSSAGTLEKSGAPGAERQGQPAVSAYLADARRALGSAGCSRLLAALTTYKRDDDFEKVVAVVAALTTERPEDLPLLQRFSMFVRPHHKQRFRQTCAALTGPPVPGTDTEPPGPWEGSPAVPPDPTHGAPGPGPSQLDKPGRTQSKISSFFRQRPHPLIYSTPRPCPPWALPPALPKEASDQAPVVLRVYFL</sequence>
<evidence type="ECO:0000259" key="17">
    <source>
        <dbReference type="PROSITE" id="PS51193"/>
    </source>
</evidence>
<feature type="binding site" evidence="15">
    <location>
        <position position="206"/>
    </location>
    <ligand>
        <name>[4Fe-4S] cluster</name>
        <dbReference type="ChEBI" id="CHEBI:49883"/>
    </ligand>
</feature>
<dbReference type="GO" id="GO:0005524">
    <property type="term" value="F:ATP binding"/>
    <property type="evidence" value="ECO:0007669"/>
    <property type="project" value="UniProtKB-UniRule"/>
</dbReference>
<dbReference type="Pfam" id="PF06733">
    <property type="entry name" value="DEAD_2"/>
    <property type="match status" value="1"/>
</dbReference>
<keyword evidence="12 15" id="KW-0413">Isomerase</keyword>
<evidence type="ECO:0000256" key="7">
    <source>
        <dbReference type="ARBA" id="ARBA00022840"/>
    </source>
</evidence>
<dbReference type="HAMAP" id="MF_03065">
    <property type="entry name" value="RTEL1"/>
    <property type="match status" value="1"/>
</dbReference>
<evidence type="ECO:0000256" key="1">
    <source>
        <dbReference type="ARBA" id="ARBA00022485"/>
    </source>
</evidence>
<dbReference type="PANTHER" id="PTHR11472:SF34">
    <property type="entry name" value="REGULATOR OF TELOMERE ELONGATION HELICASE 1"/>
    <property type="match status" value="1"/>
</dbReference>
<evidence type="ECO:0000256" key="10">
    <source>
        <dbReference type="ARBA" id="ARBA00023125"/>
    </source>
</evidence>
<dbReference type="SMART" id="SM00491">
    <property type="entry name" value="HELICc2"/>
    <property type="match status" value="1"/>
</dbReference>
<proteinExistence type="inferred from homology"/>
<dbReference type="InterPro" id="IPR045028">
    <property type="entry name" value="DinG/Rad3-like"/>
</dbReference>
<evidence type="ECO:0000256" key="11">
    <source>
        <dbReference type="ARBA" id="ARBA00023204"/>
    </source>
</evidence>
<evidence type="ECO:0000256" key="8">
    <source>
        <dbReference type="ARBA" id="ARBA00023004"/>
    </source>
</evidence>
<feature type="binding site" evidence="15">
    <location>
        <position position="171"/>
    </location>
    <ligand>
        <name>[4Fe-4S] cluster</name>
        <dbReference type="ChEBI" id="CHEBI:49883"/>
    </ligand>
</feature>
<dbReference type="GO" id="GO:0016818">
    <property type="term" value="F:hydrolase activity, acting on acid anhydrides, in phosphorus-containing anhydrides"/>
    <property type="evidence" value="ECO:0007669"/>
    <property type="project" value="InterPro"/>
</dbReference>
<evidence type="ECO:0000313" key="18">
    <source>
        <dbReference type="Ensembl" id="ENSEASP00005033873.1"/>
    </source>
</evidence>
<dbReference type="InterPro" id="IPR006555">
    <property type="entry name" value="ATP-dep_Helicase_C"/>
</dbReference>
<evidence type="ECO:0000256" key="14">
    <source>
        <dbReference type="ARBA" id="ARBA00049360"/>
    </source>
</evidence>
<dbReference type="Gene3D" id="1.20.1160.20">
    <property type="match status" value="2"/>
</dbReference>
<dbReference type="GO" id="GO:0010569">
    <property type="term" value="P:regulation of double-strand break repair via homologous recombination"/>
    <property type="evidence" value="ECO:0007669"/>
    <property type="project" value="UniProtKB-UniRule"/>
</dbReference>
<keyword evidence="3 15" id="KW-0547">Nucleotide-binding</keyword>
<dbReference type="GO" id="GO:0003677">
    <property type="term" value="F:DNA binding"/>
    <property type="evidence" value="ECO:0007669"/>
    <property type="project" value="UniProtKB-UniRule"/>
</dbReference>
<dbReference type="CDD" id="cd18788">
    <property type="entry name" value="SF2_C_XPD"/>
    <property type="match status" value="1"/>
</dbReference>
<comment type="function">
    <text evidence="15">A probable ATP-dependent DNA helicase implicated in telomere-length regulation, DNA repair and the maintenance of genomic stability. Acts as an anti-recombinase to counteract toxic recombination and limit crossover during meiosis. Regulates meiotic recombination and crossover homeostasis by physically dissociating strand invasion events and thereby promotes noncrossover repair by meiotic synthesis dependent strand annealing (SDSA) as well as disassembly of D loop recombination intermediates. Also disassembles T loops and prevents telomere fragility by counteracting telomeric G4-DNA structures, which together ensure the dynamics and stability of the telomere.</text>
</comment>
<keyword evidence="8 15" id="KW-0408">Iron</keyword>
<dbReference type="CDD" id="cd13932">
    <property type="entry name" value="HN_RTEL1"/>
    <property type="match status" value="2"/>
</dbReference>
<dbReference type="Pfam" id="PF23116">
    <property type="entry name" value="HHD_RTEL1"/>
    <property type="match status" value="2"/>
</dbReference>
<feature type="domain" description="Helicase ATP-binding" evidence="17">
    <location>
        <begin position="7"/>
        <end position="295"/>
    </location>
</feature>
<dbReference type="InterPro" id="IPR010614">
    <property type="entry name" value="RAD3-like_helicase_DEAD"/>
</dbReference>
<comment type="subcellular location">
    <subcellularLocation>
        <location evidence="15">Nucleus</location>
    </subcellularLocation>
    <text evidence="15">Colocalizes with PCNA within the replication foci in S-phase cells.</text>
</comment>
<dbReference type="InterPro" id="IPR030845">
    <property type="entry name" value="RTEL1"/>
</dbReference>
<dbReference type="GO" id="GO:0070182">
    <property type="term" value="F:DNA polymerase binding"/>
    <property type="evidence" value="ECO:0007669"/>
    <property type="project" value="TreeGrafter"/>
</dbReference>
<evidence type="ECO:0000256" key="2">
    <source>
        <dbReference type="ARBA" id="ARBA00022723"/>
    </source>
</evidence>
<dbReference type="InterPro" id="IPR013020">
    <property type="entry name" value="Rad3/Chl1-like"/>
</dbReference>
<dbReference type="CDD" id="cd17970">
    <property type="entry name" value="DEAHc_FancJ"/>
    <property type="match status" value="1"/>
</dbReference>
<keyword evidence="5 15" id="KW-0378">Hydrolase</keyword>
<evidence type="ECO:0000256" key="16">
    <source>
        <dbReference type="SAM" id="MobiDB-lite"/>
    </source>
</evidence>
<gene>
    <name evidence="15 18" type="primary">RTEL1</name>
</gene>
<dbReference type="Pfam" id="PF13307">
    <property type="entry name" value="Helicase_C_2"/>
    <property type="match status" value="1"/>
</dbReference>
<dbReference type="GO" id="GO:0003678">
    <property type="term" value="F:DNA helicase activity"/>
    <property type="evidence" value="ECO:0007669"/>
    <property type="project" value="UniProtKB-UniRule"/>
</dbReference>
<dbReference type="GO" id="GO:0006260">
    <property type="term" value="P:DNA replication"/>
    <property type="evidence" value="ECO:0007669"/>
    <property type="project" value="InterPro"/>
</dbReference>
<dbReference type="SUPFAM" id="SSF52540">
    <property type="entry name" value="P-loop containing nucleoside triphosphate hydrolases"/>
    <property type="match status" value="2"/>
</dbReference>
<dbReference type="FunFam" id="3.40.50.300:FF:000691">
    <property type="entry name" value="Regulator of telomere elongation helicase 1"/>
    <property type="match status" value="1"/>
</dbReference>
<dbReference type="GO" id="GO:0090657">
    <property type="term" value="P:telomeric loop disassembly"/>
    <property type="evidence" value="ECO:0007669"/>
    <property type="project" value="TreeGrafter"/>
</dbReference>